<dbReference type="Proteomes" id="UP000683360">
    <property type="component" value="Unassembled WGS sequence"/>
</dbReference>
<name>A0A8S3TKN9_MYTED</name>
<accession>A0A8S3TKN9</accession>
<keyword evidence="1" id="KW-0472">Membrane</keyword>
<dbReference type="EMBL" id="CAJPWZ010002156">
    <property type="protein sequence ID" value="CAG2231751.1"/>
    <property type="molecule type" value="Genomic_DNA"/>
</dbReference>
<organism evidence="2 3">
    <name type="scientific">Mytilus edulis</name>
    <name type="common">Blue mussel</name>
    <dbReference type="NCBI Taxonomy" id="6550"/>
    <lineage>
        <taxon>Eukaryota</taxon>
        <taxon>Metazoa</taxon>
        <taxon>Spiralia</taxon>
        <taxon>Lophotrochozoa</taxon>
        <taxon>Mollusca</taxon>
        <taxon>Bivalvia</taxon>
        <taxon>Autobranchia</taxon>
        <taxon>Pteriomorphia</taxon>
        <taxon>Mytilida</taxon>
        <taxon>Mytiloidea</taxon>
        <taxon>Mytilidae</taxon>
        <taxon>Mytilinae</taxon>
        <taxon>Mytilus</taxon>
    </lineage>
</organism>
<proteinExistence type="predicted"/>
<protein>
    <submittedName>
        <fullName evidence="2">Uncharacterized protein</fullName>
    </submittedName>
</protein>
<keyword evidence="1" id="KW-1133">Transmembrane helix</keyword>
<dbReference type="OrthoDB" id="6112914at2759"/>
<comment type="caution">
    <text evidence="2">The sequence shown here is derived from an EMBL/GenBank/DDBJ whole genome shotgun (WGS) entry which is preliminary data.</text>
</comment>
<sequence>MKNQSLSSISPDKTYLQATNSLEKQTVFKKAKREVERNLINSRNTRFAANMSQTLEDLSLQFYQVLCNIVGSKDVVKSRRNLFTVMDFTFNDNEHVTTISSGSKAEGIDIKGSDYDQMVVYEAFRVFESINDEIYLPRKVPLLMDTNGTKLGFTKLKLFTKSHKKISEISEWSYTLGQDTYISSQLVKEYFLPPWTQIHGPCAAVPGDIYDCAMTYRCNEWIAPAQQWIARPRYTWPNALSNWLLLASFMYQHKRFLECIDIINHCVSQCTPDKIYSFFKKNVEEQTAFQKMKKTVGLILTCKHLMYQDVHFFHPFQLLPTELTTLPKSIFIVIIPPVVYSNVLLFLCFHHLRDGRGKLNTLRDLELTIREMYFIFRCADHFKTSKRCLDIVKTLI</sequence>
<reference evidence="2" key="1">
    <citation type="submission" date="2021-03" db="EMBL/GenBank/DDBJ databases">
        <authorList>
            <person name="Bekaert M."/>
        </authorList>
    </citation>
    <scope>NUCLEOTIDE SEQUENCE</scope>
</reference>
<evidence type="ECO:0000313" key="2">
    <source>
        <dbReference type="EMBL" id="CAG2231751.1"/>
    </source>
</evidence>
<dbReference type="AlphaFoldDB" id="A0A8S3TKN9"/>
<evidence type="ECO:0000313" key="3">
    <source>
        <dbReference type="Proteomes" id="UP000683360"/>
    </source>
</evidence>
<evidence type="ECO:0000256" key="1">
    <source>
        <dbReference type="SAM" id="Phobius"/>
    </source>
</evidence>
<gene>
    <name evidence="2" type="ORF">MEDL_44530</name>
</gene>
<keyword evidence="1" id="KW-0812">Transmembrane</keyword>
<keyword evidence="3" id="KW-1185">Reference proteome</keyword>
<feature type="transmembrane region" description="Helical" evidence="1">
    <location>
        <begin position="330"/>
        <end position="349"/>
    </location>
</feature>